<dbReference type="VEuPathDB" id="TrichDB:TVAGG3_0456410"/>
<dbReference type="Proteomes" id="UP000001542">
    <property type="component" value="Unassembled WGS sequence"/>
</dbReference>
<gene>
    <name evidence="4" type="ORF">TVAG_480960</name>
</gene>
<dbReference type="SUPFAM" id="SSF53300">
    <property type="entry name" value="vWA-like"/>
    <property type="match status" value="1"/>
</dbReference>
<reference evidence="4" key="1">
    <citation type="submission" date="2006-10" db="EMBL/GenBank/DDBJ databases">
        <authorList>
            <person name="Amadeo P."/>
            <person name="Zhao Q."/>
            <person name="Wortman J."/>
            <person name="Fraser-Liggett C."/>
            <person name="Carlton J."/>
        </authorList>
    </citation>
    <scope>NUCLEOTIDE SEQUENCE</scope>
    <source>
        <strain evidence="4">G3</strain>
    </source>
</reference>
<dbReference type="PANTHER" id="PTHR10857">
    <property type="entry name" value="COPINE"/>
    <property type="match status" value="1"/>
</dbReference>
<dbReference type="PANTHER" id="PTHR10857:SF106">
    <property type="entry name" value="C2 DOMAIN-CONTAINING PROTEIN"/>
    <property type="match status" value="1"/>
</dbReference>
<evidence type="ECO:0000259" key="3">
    <source>
        <dbReference type="PROSITE" id="PS50004"/>
    </source>
</evidence>
<name>A2F8P2_TRIV3</name>
<dbReference type="AlphaFoldDB" id="A2F8P2"/>
<dbReference type="Gene3D" id="2.60.40.150">
    <property type="entry name" value="C2 domain"/>
    <property type="match status" value="2"/>
</dbReference>
<dbReference type="eggNOG" id="KOG1327">
    <property type="taxonomic scope" value="Eukaryota"/>
</dbReference>
<dbReference type="OrthoDB" id="5855668at2759"/>
<evidence type="ECO:0000256" key="2">
    <source>
        <dbReference type="ARBA" id="ARBA00022737"/>
    </source>
</evidence>
<dbReference type="InterPro" id="IPR000008">
    <property type="entry name" value="C2_dom"/>
</dbReference>
<evidence type="ECO:0000256" key="1">
    <source>
        <dbReference type="ARBA" id="ARBA00009048"/>
    </source>
</evidence>
<dbReference type="GO" id="GO:0071277">
    <property type="term" value="P:cellular response to calcium ion"/>
    <property type="evidence" value="ECO:0000318"/>
    <property type="project" value="GO_Central"/>
</dbReference>
<dbReference type="SMR" id="A2F8P2"/>
<dbReference type="GO" id="GO:0005544">
    <property type="term" value="F:calcium-dependent phospholipid binding"/>
    <property type="evidence" value="ECO:0000318"/>
    <property type="project" value="GO_Central"/>
</dbReference>
<dbReference type="SUPFAM" id="SSF49562">
    <property type="entry name" value="C2 domain (Calcium/lipid-binding domain, CaLB)"/>
    <property type="match status" value="2"/>
</dbReference>
<dbReference type="CDD" id="cd04047">
    <property type="entry name" value="C2B_Copine"/>
    <property type="match status" value="1"/>
</dbReference>
<feature type="domain" description="C2" evidence="3">
    <location>
        <begin position="19"/>
        <end position="144"/>
    </location>
</feature>
<dbReference type="VEuPathDB" id="TrichDB:TVAG_480960"/>
<dbReference type="STRING" id="5722.A2F8P2"/>
<dbReference type="InterPro" id="IPR037768">
    <property type="entry name" value="C2B_Copine"/>
</dbReference>
<dbReference type="InterPro" id="IPR045052">
    <property type="entry name" value="Copine"/>
</dbReference>
<protein>
    <submittedName>
        <fullName evidence="4">Copine family protein</fullName>
    </submittedName>
</protein>
<dbReference type="OMA" id="EMAAQCV"/>
<dbReference type="InterPro" id="IPR002035">
    <property type="entry name" value="VWF_A"/>
</dbReference>
<keyword evidence="2" id="KW-0677">Repeat</keyword>
<accession>A2F8P2</accession>
<dbReference type="Pfam" id="PF00168">
    <property type="entry name" value="C2"/>
    <property type="match status" value="2"/>
</dbReference>
<comment type="similarity">
    <text evidence="1">Belongs to the copine family.</text>
</comment>
<dbReference type="EMBL" id="DS113664">
    <property type="protein sequence ID" value="EAX98720.1"/>
    <property type="molecule type" value="Genomic_DNA"/>
</dbReference>
<dbReference type="GO" id="GO:0005886">
    <property type="term" value="C:plasma membrane"/>
    <property type="evidence" value="ECO:0000318"/>
    <property type="project" value="GO_Central"/>
</dbReference>
<dbReference type="SMART" id="SM00239">
    <property type="entry name" value="C2"/>
    <property type="match status" value="2"/>
</dbReference>
<dbReference type="InterPro" id="IPR035892">
    <property type="entry name" value="C2_domain_sf"/>
</dbReference>
<dbReference type="RefSeq" id="XP_001311650.1">
    <property type="nucleotide sequence ID" value="XM_001311649.1"/>
</dbReference>
<dbReference type="InParanoid" id="A2F8P2"/>
<reference evidence="4" key="2">
    <citation type="journal article" date="2007" name="Science">
        <title>Draft genome sequence of the sexually transmitted pathogen Trichomonas vaginalis.</title>
        <authorList>
            <person name="Carlton J.M."/>
            <person name="Hirt R.P."/>
            <person name="Silva J.C."/>
            <person name="Delcher A.L."/>
            <person name="Schatz M."/>
            <person name="Zhao Q."/>
            <person name="Wortman J.R."/>
            <person name="Bidwell S.L."/>
            <person name="Alsmark U.C.M."/>
            <person name="Besteiro S."/>
            <person name="Sicheritz-Ponten T."/>
            <person name="Noel C.J."/>
            <person name="Dacks J.B."/>
            <person name="Foster P.G."/>
            <person name="Simillion C."/>
            <person name="Van de Peer Y."/>
            <person name="Miranda-Saavedra D."/>
            <person name="Barton G.J."/>
            <person name="Westrop G.D."/>
            <person name="Mueller S."/>
            <person name="Dessi D."/>
            <person name="Fiori P.L."/>
            <person name="Ren Q."/>
            <person name="Paulsen I."/>
            <person name="Zhang H."/>
            <person name="Bastida-Corcuera F.D."/>
            <person name="Simoes-Barbosa A."/>
            <person name="Brown M.T."/>
            <person name="Hayes R.D."/>
            <person name="Mukherjee M."/>
            <person name="Okumura C.Y."/>
            <person name="Schneider R."/>
            <person name="Smith A.J."/>
            <person name="Vanacova S."/>
            <person name="Villalvazo M."/>
            <person name="Haas B.J."/>
            <person name="Pertea M."/>
            <person name="Feldblyum T.V."/>
            <person name="Utterback T.R."/>
            <person name="Shu C.L."/>
            <person name="Osoegawa K."/>
            <person name="de Jong P.J."/>
            <person name="Hrdy I."/>
            <person name="Horvathova L."/>
            <person name="Zubacova Z."/>
            <person name="Dolezal P."/>
            <person name="Malik S.B."/>
            <person name="Logsdon J.M. Jr."/>
            <person name="Henze K."/>
            <person name="Gupta A."/>
            <person name="Wang C.C."/>
            <person name="Dunne R.L."/>
            <person name="Upcroft J.A."/>
            <person name="Upcroft P."/>
            <person name="White O."/>
            <person name="Salzberg S.L."/>
            <person name="Tang P."/>
            <person name="Chiu C.-H."/>
            <person name="Lee Y.-S."/>
            <person name="Embley T.M."/>
            <person name="Coombs G.H."/>
            <person name="Mottram J.C."/>
            <person name="Tachezy J."/>
            <person name="Fraser-Liggett C.M."/>
            <person name="Johnson P.J."/>
        </authorList>
    </citation>
    <scope>NUCLEOTIDE SEQUENCE [LARGE SCALE GENOMIC DNA]</scope>
    <source>
        <strain evidence="4">G3</strain>
    </source>
</reference>
<evidence type="ECO:0000313" key="4">
    <source>
        <dbReference type="EMBL" id="EAX98720.1"/>
    </source>
</evidence>
<dbReference type="KEGG" id="tva:4756521"/>
<evidence type="ECO:0000313" key="5">
    <source>
        <dbReference type="Proteomes" id="UP000001542"/>
    </source>
</evidence>
<feature type="domain" description="C2" evidence="3">
    <location>
        <begin position="152"/>
        <end position="277"/>
    </location>
</feature>
<dbReference type="InterPro" id="IPR036465">
    <property type="entry name" value="vWFA_dom_sf"/>
</dbReference>
<dbReference type="Pfam" id="PF07002">
    <property type="entry name" value="Copine"/>
    <property type="match status" value="1"/>
</dbReference>
<dbReference type="CDD" id="cd04048">
    <property type="entry name" value="C2A_Copine"/>
    <property type="match status" value="1"/>
</dbReference>
<organism evidence="4 5">
    <name type="scientific">Trichomonas vaginalis (strain ATCC PRA-98 / G3)</name>
    <dbReference type="NCBI Taxonomy" id="412133"/>
    <lineage>
        <taxon>Eukaryota</taxon>
        <taxon>Metamonada</taxon>
        <taxon>Parabasalia</taxon>
        <taxon>Trichomonadida</taxon>
        <taxon>Trichomonadidae</taxon>
        <taxon>Trichomonas</taxon>
    </lineage>
</organism>
<proteinExistence type="inferred from homology"/>
<dbReference type="InterPro" id="IPR010734">
    <property type="entry name" value="Copine_C"/>
</dbReference>
<dbReference type="FunFam" id="2.60.40.150:FF:000349">
    <property type="entry name" value="Copine family protein"/>
    <property type="match status" value="1"/>
</dbReference>
<dbReference type="SMART" id="SM00327">
    <property type="entry name" value="VWA"/>
    <property type="match status" value="1"/>
</dbReference>
<keyword evidence="5" id="KW-1185">Reference proteome</keyword>
<sequence>MNSIVYGSHYQQKRGNLNSAQGAIANVCTTDVVNESPIVDIHLSAKNLPKLDIGSQSDPLCVVFIPINGQWVEAARTEVIWDNPNPSWVKIIKTYYIFETNQPLRFCVYDADSEKADLSKHDFVGQCETTVQQIVSNFGHDITLDLHDSHHNSKRGQLVITGEQAANCTAVATFQLAVRNLKKMHTFSRNNPYIILSKGSESGRLLPSYKSEYCRKCASCTFRQADVSLQSLCNGDQEVPITVSVFNFRSGKVDELIGSFSASLNRLMENQGQEFELKDTKNKSVGFFKFVTLQIGHRPTFLDYIRSGLQLNLITAIDYTASNGDPRTPNSLHYINPSMPNQYETCIWSVGSIVCPYDSDQQFPVFGFGCKINGTVNHCFPVTFNPQNPNVPSLQDIVGAYRHSLTQVQLSGPTLFAPIITSATQVAQASFAESRTYTILMIITDGIINDMRETIDAIVAASDAPLSIIIIGVGTADFGAMDVLDADDVPLRSSSGVVMKRDIVQFVPFRQFGAQGGPALAAAVLEEVPRQVDQFCRAHGFVPQLKQ</sequence>
<dbReference type="PROSITE" id="PS50004">
    <property type="entry name" value="C2"/>
    <property type="match status" value="2"/>
</dbReference>